<dbReference type="GO" id="GO:0009740">
    <property type="term" value="P:gibberellic acid mediated signaling pathway"/>
    <property type="evidence" value="ECO:0007669"/>
    <property type="project" value="UniProtKB-KW"/>
</dbReference>
<dbReference type="GO" id="GO:0006493">
    <property type="term" value="P:protein O-linked glycosylation"/>
    <property type="evidence" value="ECO:0007669"/>
    <property type="project" value="InterPro"/>
</dbReference>
<dbReference type="AlphaFoldDB" id="A0A6A3B0W5"/>
<dbReference type="FunFam" id="3.40.50.2000:FF:000070">
    <property type="entry name" value="probable UDP-N-acetylglucosamine--peptide N-acetylglucosaminyltransferase SEC"/>
    <property type="match status" value="1"/>
</dbReference>
<evidence type="ECO:0000256" key="1">
    <source>
        <dbReference type="ARBA" id="ARBA00004922"/>
    </source>
</evidence>
<dbReference type="EMBL" id="VEPZ02000931">
    <property type="protein sequence ID" value="KAE8710311.1"/>
    <property type="molecule type" value="Genomic_DNA"/>
</dbReference>
<dbReference type="Gene3D" id="3.40.50.2000">
    <property type="entry name" value="Glycogen Phosphorylase B"/>
    <property type="match status" value="1"/>
</dbReference>
<keyword evidence="6" id="KW-0808">Transferase</keyword>
<dbReference type="Pfam" id="PF00515">
    <property type="entry name" value="TPR_1"/>
    <property type="match status" value="2"/>
</dbReference>
<name>A0A6A3B0W5_HIBSY</name>
<dbReference type="FunFam" id="3.40.50.11380:FF:000002">
    <property type="entry name" value="probable UDP-N-acetylglucosamine--peptide N-acetylglucosaminyltransferase SEC"/>
    <property type="match status" value="1"/>
</dbReference>
<dbReference type="PROSITE" id="PS50005">
    <property type="entry name" value="TPR"/>
    <property type="match status" value="9"/>
</dbReference>
<dbReference type="Pfam" id="PF13844">
    <property type="entry name" value="Glyco_transf_41"/>
    <property type="match status" value="2"/>
</dbReference>
<proteinExistence type="inferred from homology"/>
<comment type="pathway">
    <text evidence="1">Protein modification; protein glycosylation.</text>
</comment>
<evidence type="ECO:0000256" key="9">
    <source>
        <dbReference type="ARBA" id="ARBA00022941"/>
    </source>
</evidence>
<feature type="repeat" description="TPR" evidence="10">
    <location>
        <begin position="270"/>
        <end position="303"/>
    </location>
</feature>
<evidence type="ECO:0000256" key="5">
    <source>
        <dbReference type="ARBA" id="ARBA00022676"/>
    </source>
</evidence>
<dbReference type="GO" id="GO:0097363">
    <property type="term" value="F:protein O-acetylglucosaminyltransferase activity"/>
    <property type="evidence" value="ECO:0007669"/>
    <property type="project" value="UniProtKB-EC"/>
</dbReference>
<dbReference type="FunFam" id="3.40.50.11380:FF:000003">
    <property type="entry name" value="probable UDP-N-acetylglucosamine--peptide N-acetylglucosaminyltransferase SEC"/>
    <property type="match status" value="1"/>
</dbReference>
<dbReference type="Gene3D" id="1.25.40.10">
    <property type="entry name" value="Tetratricopeptide repeat domain"/>
    <property type="match status" value="2"/>
</dbReference>
<evidence type="ECO:0000256" key="6">
    <source>
        <dbReference type="ARBA" id="ARBA00022679"/>
    </source>
</evidence>
<keyword evidence="9" id="KW-0939">Gibberellin signaling pathway</keyword>
<evidence type="ECO:0000256" key="3">
    <source>
        <dbReference type="ARBA" id="ARBA00011970"/>
    </source>
</evidence>
<dbReference type="InterPro" id="IPR006597">
    <property type="entry name" value="Sel1-like"/>
</dbReference>
<feature type="repeat" description="TPR" evidence="10">
    <location>
        <begin position="202"/>
        <end position="235"/>
    </location>
</feature>
<feature type="repeat" description="TPR" evidence="10">
    <location>
        <begin position="168"/>
        <end position="201"/>
    </location>
</feature>
<dbReference type="Proteomes" id="UP000436088">
    <property type="component" value="Unassembled WGS sequence"/>
</dbReference>
<dbReference type="Pfam" id="PF13414">
    <property type="entry name" value="TPR_11"/>
    <property type="match status" value="2"/>
</dbReference>
<keyword evidence="8 10" id="KW-0802">TPR repeat</keyword>
<organism evidence="12 13">
    <name type="scientific">Hibiscus syriacus</name>
    <name type="common">Rose of Sharon</name>
    <dbReference type="NCBI Taxonomy" id="106335"/>
    <lineage>
        <taxon>Eukaryota</taxon>
        <taxon>Viridiplantae</taxon>
        <taxon>Streptophyta</taxon>
        <taxon>Embryophyta</taxon>
        <taxon>Tracheophyta</taxon>
        <taxon>Spermatophyta</taxon>
        <taxon>Magnoliopsida</taxon>
        <taxon>eudicotyledons</taxon>
        <taxon>Gunneridae</taxon>
        <taxon>Pentapetalae</taxon>
        <taxon>rosids</taxon>
        <taxon>malvids</taxon>
        <taxon>Malvales</taxon>
        <taxon>Malvaceae</taxon>
        <taxon>Malvoideae</taxon>
        <taxon>Hibiscus</taxon>
    </lineage>
</organism>
<evidence type="ECO:0000256" key="10">
    <source>
        <dbReference type="PROSITE-ProRule" id="PRU00339"/>
    </source>
</evidence>
<feature type="domain" description="O-GlcNAc transferase C-terminal" evidence="11">
    <location>
        <begin position="495"/>
        <end position="730"/>
    </location>
</feature>
<feature type="repeat" description="TPR" evidence="10">
    <location>
        <begin position="100"/>
        <end position="133"/>
    </location>
</feature>
<feature type="repeat" description="TPR" evidence="10">
    <location>
        <begin position="414"/>
        <end position="447"/>
    </location>
</feature>
<dbReference type="EC" id="2.4.1.255" evidence="3"/>
<dbReference type="PANTHER" id="PTHR44366:SF1">
    <property type="entry name" value="UDP-N-ACETYLGLUCOSAMINE--PEPTIDE N-ACETYLGLUCOSAMINYLTRANSFERASE 110 KDA SUBUNIT"/>
    <property type="match status" value="1"/>
</dbReference>
<evidence type="ECO:0000259" key="11">
    <source>
        <dbReference type="Pfam" id="PF13844"/>
    </source>
</evidence>
<feature type="repeat" description="TPR" evidence="10">
    <location>
        <begin position="304"/>
        <end position="337"/>
    </location>
</feature>
<keyword evidence="13" id="KW-1185">Reference proteome</keyword>
<dbReference type="InterPro" id="IPR011990">
    <property type="entry name" value="TPR-like_helical_dom_sf"/>
</dbReference>
<reference evidence="12" key="1">
    <citation type="submission" date="2019-09" db="EMBL/GenBank/DDBJ databases">
        <title>Draft genome information of white flower Hibiscus syriacus.</title>
        <authorList>
            <person name="Kim Y.-M."/>
        </authorList>
    </citation>
    <scope>NUCLEOTIDE SEQUENCE [LARGE SCALE GENOMIC DNA]</scope>
    <source>
        <strain evidence="12">YM2019G1</strain>
    </source>
</reference>
<evidence type="ECO:0000256" key="7">
    <source>
        <dbReference type="ARBA" id="ARBA00022737"/>
    </source>
</evidence>
<gene>
    <name evidence="12" type="ORF">F3Y22_tig00110324pilonHSYRG00005</name>
</gene>
<dbReference type="InterPro" id="IPR037919">
    <property type="entry name" value="OGT"/>
</dbReference>
<dbReference type="InterPro" id="IPR029489">
    <property type="entry name" value="OGT/SEC/SPY_C"/>
</dbReference>
<keyword evidence="7" id="KW-0677">Repeat</keyword>
<dbReference type="Gene3D" id="3.40.50.11380">
    <property type="match status" value="1"/>
</dbReference>
<sequence length="977" mass="109988">MLSLQNGVGVSRTAPYGVGVVDRADDTFDASSVAAGKSSVYAVKQELSSSLGIVPHSGHGSHEVDEDMHLALAHQMYKSGNYKQALDHSSAVYNQNPLRTDNLLLLGAIYYQLHNYDMCIAKNEEALRIEPRFAECYGNMANAWKEKGDIDVAVRYYMIAVELRPNFADAWSNLASAYMRKGRFNEAAQCCRQALQLNPLLVDAHSNLGNLMKAQGLVQEAYSCYIEALRIQPTFAIAWSNLAGLLMDSGDLNRALQYYKEAVKLKPTFPDAYLNLGNIYKALGMPQEAIVCYQRAVQTQPNNPIALGNLASTYYERGQLDLAILHYKQAISCDQQFLEAYNNLGNALKDTGRVDEAIQCYNQCLTLQPNHPQALTNLGNIYGMVCYPQILDMNMVAAAASYYKATLAVTIGFSAPFNNLAVIYKQQGNYIEAISCYNEVLRVDPLAADGLVNRGNTYKDIVDMWRLPSKVISRLCFFDLIFLKLPVTSYIHYSWEDRDKMFTEVEGIIRRQINMSVLPSVQPFHAIAYPIDPMLALDISRKYAAHCSMIASRFALPPFNHPAPIRIKSDGANGRLKVGYVSSDFGNHPLSHLMGSIFGMHNRENVEVFCYALSQNDGTEWRQRIQSEAEHFIDISAMSSDAIAKMINEDGIQILINLNGYTKGARNEIFAMQPAPIQVSYMGFPGTTGADYIDYLVTDEFVSPLRYAHIYSEKLVHLPHCYFVNDYKQKNRDVLDPTCQHKRSDYGLPEDKFIFACFNQLYKMDPEIFNTWCNILKRVPNSALWLLRFPAAGEMRLRAYAAAQGVQPDQIIFTDVAMKQEHIRRSALADLCLDTPLCNAHTTGTDVLWAGLPMVTLPLEKMATRVAGSLCLATGLGEEMIVNSMKEYEERAVELALNRPKLQSLTNKLKEARMTCPLFDTARWVQNLERAYFKMWNLYCSGQQPQHFKVTENDCDFPYDRCQLNTSHSLEMFKTSG</sequence>
<evidence type="ECO:0000256" key="8">
    <source>
        <dbReference type="ARBA" id="ARBA00022803"/>
    </source>
</evidence>
<evidence type="ECO:0000313" key="12">
    <source>
        <dbReference type="EMBL" id="KAE8710311.1"/>
    </source>
</evidence>
<dbReference type="InterPro" id="IPR019734">
    <property type="entry name" value="TPR_rpt"/>
</dbReference>
<accession>A0A6A3B0W5</accession>
<comment type="similarity">
    <text evidence="2">Belongs to the glycosyltransferase 41 family. O-GlcNAc transferase subfamily.</text>
</comment>
<evidence type="ECO:0000256" key="4">
    <source>
        <dbReference type="ARBA" id="ARBA00019143"/>
    </source>
</evidence>
<dbReference type="FunFam" id="1.25.40.10:FF:000303">
    <property type="entry name" value="Probable UDP-N-acetylglucosamine--peptide N-acetylglucosaminyltransferase SEC"/>
    <property type="match status" value="1"/>
</dbReference>
<keyword evidence="5 12" id="KW-0328">Glycosyltransferase</keyword>
<protein>
    <recommendedName>
        <fullName evidence="4">Probable UDP-N-acetylglucosamine--peptide N-acetylglucosaminyltransferase SPINDLY</fullName>
        <ecNumber evidence="3">2.4.1.255</ecNumber>
    </recommendedName>
</protein>
<feature type="repeat" description="TPR" evidence="10">
    <location>
        <begin position="236"/>
        <end position="269"/>
    </location>
</feature>
<comment type="caution">
    <text evidence="12">The sequence shown here is derived from an EMBL/GenBank/DDBJ whole genome shotgun (WGS) entry which is preliminary data.</text>
</comment>
<dbReference type="SMART" id="SM00028">
    <property type="entry name" value="TPR"/>
    <property type="match status" value="10"/>
</dbReference>
<dbReference type="SMART" id="SM00671">
    <property type="entry name" value="SEL1"/>
    <property type="match status" value="4"/>
</dbReference>
<evidence type="ECO:0000256" key="2">
    <source>
        <dbReference type="ARBA" id="ARBA00005386"/>
    </source>
</evidence>
<dbReference type="SUPFAM" id="SSF48452">
    <property type="entry name" value="TPR-like"/>
    <property type="match status" value="2"/>
</dbReference>
<feature type="repeat" description="TPR" evidence="10">
    <location>
        <begin position="338"/>
        <end position="371"/>
    </location>
</feature>
<dbReference type="UniPathway" id="UPA00378"/>
<evidence type="ECO:0000313" key="13">
    <source>
        <dbReference type="Proteomes" id="UP000436088"/>
    </source>
</evidence>
<dbReference type="PANTHER" id="PTHR44366">
    <property type="entry name" value="UDP-N-ACETYLGLUCOSAMINE--PEPTIDE N-ACETYLGLUCOSAMINYLTRANSFERASE 110 KDA SUBUNIT"/>
    <property type="match status" value="1"/>
</dbReference>
<dbReference type="PROSITE" id="PS50293">
    <property type="entry name" value="TPR_REGION"/>
    <property type="match status" value="5"/>
</dbReference>
<feature type="domain" description="O-GlcNAc transferase C-terminal" evidence="11">
    <location>
        <begin position="742"/>
        <end position="928"/>
    </location>
</feature>
<feature type="repeat" description="TPR" evidence="10">
    <location>
        <begin position="134"/>
        <end position="167"/>
    </location>
</feature>
<dbReference type="Pfam" id="PF13181">
    <property type="entry name" value="TPR_8"/>
    <property type="match status" value="1"/>
</dbReference>